<evidence type="ECO:0000256" key="8">
    <source>
        <dbReference type="PROSITE-ProRule" id="PRU00703"/>
    </source>
</evidence>
<feature type="transmembrane region" description="Helical" evidence="9">
    <location>
        <begin position="288"/>
        <end position="306"/>
    </location>
</feature>
<dbReference type="InterPro" id="IPR006668">
    <property type="entry name" value="Mg_transptr_MgtE_intracell_dom"/>
</dbReference>
<dbReference type="RefSeq" id="WP_060384438.1">
    <property type="nucleotide sequence ID" value="NZ_CP014141.1"/>
</dbReference>
<dbReference type="InterPro" id="IPR046342">
    <property type="entry name" value="CBS_dom_sf"/>
</dbReference>
<dbReference type="InterPro" id="IPR038076">
    <property type="entry name" value="MgtE_N_sf"/>
</dbReference>
<dbReference type="AlphaFoldDB" id="A0A0X8D751"/>
<sequence>MEEKLAVSLQEALQEGDTRALREVLEEIHPQDLLALWDELKGEHRYVVLTLLPKAKAAEVLSHLSPEEQAEYLKTLPPWRLKEILEELSLDDLADALQAVRKEDPAYFERLKDFLDPKTRAEVEALARYEEDEAGGLMTPEYVAVREGMTVEEVLRFLRRAAPDAETIYYIYVVDEEGRLKGVLSLRDLIVADPKTRVREILNPKVVYVRTDTDQEEVARLMADYDFAVLPVVDEEGRLVGIVTVDDVLDVLEAEATEDIHKLGAVDVPDLVYSEASPVALWLARVRWLVILILTGMVTSSILQGFESVLEAVTALAFYVPVLLGTGGNTGNQSATLIIRALATRDLDLKDWRRVFLKEVGVGLLLGLTLSFLLVGKVYWDGHPLLLPVVGVSLVLIVFFANLVGALLPFLLRRLGVDPALVSNPLVATLSDVTGLLIYLSVARLLLEAV</sequence>
<dbReference type="Pfam" id="PF01769">
    <property type="entry name" value="MgtE"/>
    <property type="match status" value="1"/>
</dbReference>
<feature type="domain" description="CBS" evidence="10">
    <location>
        <begin position="202"/>
        <end position="258"/>
    </location>
</feature>
<comment type="function">
    <text evidence="9">Acts as a magnesium transporter.</text>
</comment>
<feature type="transmembrane region" description="Helical" evidence="9">
    <location>
        <begin position="424"/>
        <end position="447"/>
    </location>
</feature>
<keyword evidence="4 9" id="KW-0812">Transmembrane</keyword>
<evidence type="ECO:0000259" key="10">
    <source>
        <dbReference type="PROSITE" id="PS51371"/>
    </source>
</evidence>
<dbReference type="KEGG" id="tpar:AV541_05465"/>
<comment type="similarity">
    <text evidence="2 9">Belongs to the SLC41A transporter family.</text>
</comment>
<keyword evidence="6 9" id="KW-1133">Transmembrane helix</keyword>
<feature type="transmembrane region" description="Helical" evidence="9">
    <location>
        <begin position="386"/>
        <end position="412"/>
    </location>
</feature>
<comment type="subcellular location">
    <subcellularLocation>
        <location evidence="9">Cell membrane</location>
        <topology evidence="9">Multi-pass membrane protein</topology>
    </subcellularLocation>
    <subcellularLocation>
        <location evidence="1">Membrane</location>
        <topology evidence="1">Multi-pass membrane protein</topology>
    </subcellularLocation>
</comment>
<feature type="transmembrane region" description="Helical" evidence="9">
    <location>
        <begin position="360"/>
        <end position="380"/>
    </location>
</feature>
<dbReference type="Proteomes" id="UP000061630">
    <property type="component" value="Chromosome"/>
</dbReference>
<keyword evidence="9" id="KW-0479">Metal-binding</keyword>
<comment type="caution">
    <text evidence="9">Lacks conserved residue(s) required for the propagation of feature annotation.</text>
</comment>
<feature type="domain" description="CBS" evidence="10">
    <location>
        <begin position="138"/>
        <end position="200"/>
    </location>
</feature>
<dbReference type="PROSITE" id="PS51371">
    <property type="entry name" value="CBS"/>
    <property type="match status" value="2"/>
</dbReference>
<keyword evidence="9" id="KW-1003">Cell membrane</keyword>
<dbReference type="SUPFAM" id="SSF161093">
    <property type="entry name" value="MgtE membrane domain-like"/>
    <property type="match status" value="1"/>
</dbReference>
<evidence type="ECO:0000256" key="6">
    <source>
        <dbReference type="ARBA" id="ARBA00022989"/>
    </source>
</evidence>
<dbReference type="EMBL" id="CP014141">
    <property type="protein sequence ID" value="AMA75596.1"/>
    <property type="molecule type" value="Genomic_DNA"/>
</dbReference>
<dbReference type="Pfam" id="PF03448">
    <property type="entry name" value="MgtE_N"/>
    <property type="match status" value="1"/>
</dbReference>
<evidence type="ECO:0000256" key="4">
    <source>
        <dbReference type="ARBA" id="ARBA00022692"/>
    </source>
</evidence>
<protein>
    <recommendedName>
        <fullName evidence="9">Magnesium transporter MgtE</fullName>
    </recommendedName>
</protein>
<dbReference type="Gene3D" id="1.25.60.10">
    <property type="entry name" value="MgtE N-terminal domain-like"/>
    <property type="match status" value="1"/>
</dbReference>
<dbReference type="PANTHER" id="PTHR43773:SF1">
    <property type="entry name" value="MAGNESIUM TRANSPORTER MGTE"/>
    <property type="match status" value="1"/>
</dbReference>
<evidence type="ECO:0000256" key="3">
    <source>
        <dbReference type="ARBA" id="ARBA00022448"/>
    </source>
</evidence>
<dbReference type="SUPFAM" id="SSF158791">
    <property type="entry name" value="MgtE N-terminal domain-like"/>
    <property type="match status" value="1"/>
</dbReference>
<organism evidence="11 12">
    <name type="scientific">Thermus parvatiensis</name>
    <dbReference type="NCBI Taxonomy" id="456163"/>
    <lineage>
        <taxon>Bacteria</taxon>
        <taxon>Thermotogati</taxon>
        <taxon>Deinococcota</taxon>
        <taxon>Deinococci</taxon>
        <taxon>Thermales</taxon>
        <taxon>Thermaceae</taxon>
        <taxon>Thermus</taxon>
    </lineage>
</organism>
<dbReference type="CDD" id="cd04606">
    <property type="entry name" value="CBS_pair_Mg_transporter"/>
    <property type="match status" value="1"/>
</dbReference>
<accession>A0A0X8D751</accession>
<evidence type="ECO:0000313" key="11">
    <source>
        <dbReference type="EMBL" id="AMA75596.1"/>
    </source>
</evidence>
<comment type="subunit">
    <text evidence="9">Homodimer.</text>
</comment>
<keyword evidence="7 9" id="KW-0472">Membrane</keyword>
<dbReference type="PANTHER" id="PTHR43773">
    <property type="entry name" value="MAGNESIUM TRANSPORTER MGTE"/>
    <property type="match status" value="1"/>
</dbReference>
<dbReference type="InterPro" id="IPR036739">
    <property type="entry name" value="SLC41_membr_dom_sf"/>
</dbReference>
<reference evidence="11 12" key="1">
    <citation type="submission" date="2016-01" db="EMBL/GenBank/DDBJ databases">
        <title>Genome sequence of Thermus parvatiensis, a thermophile isolated from a hot water spring.</title>
        <authorList>
            <person name="Tripathi C."/>
            <person name="Lal R."/>
        </authorList>
    </citation>
    <scope>NUCLEOTIDE SEQUENCE [LARGE SCALE GENOMIC DNA]</scope>
    <source>
        <strain evidence="11 12">RL</strain>
    </source>
</reference>
<keyword evidence="8" id="KW-0129">CBS domain</keyword>
<evidence type="ECO:0000313" key="12">
    <source>
        <dbReference type="Proteomes" id="UP000061630"/>
    </source>
</evidence>
<name>A0A0X8D751_9DEIN</name>
<proteinExistence type="inferred from homology"/>
<keyword evidence="3 9" id="KW-0813">Transport</keyword>
<dbReference type="Pfam" id="PF00571">
    <property type="entry name" value="CBS"/>
    <property type="match status" value="2"/>
</dbReference>
<dbReference type="NCBIfam" id="TIGR00400">
    <property type="entry name" value="mgtE"/>
    <property type="match status" value="1"/>
</dbReference>
<dbReference type="SUPFAM" id="SSF54631">
    <property type="entry name" value="CBS-domain pair"/>
    <property type="match status" value="1"/>
</dbReference>
<dbReference type="InterPro" id="IPR006667">
    <property type="entry name" value="SLC41_membr_dom"/>
</dbReference>
<dbReference type="InterPro" id="IPR006669">
    <property type="entry name" value="MgtE_transporter"/>
</dbReference>
<dbReference type="Gene3D" id="1.10.357.20">
    <property type="entry name" value="SLC41 divalent cation transporters, integral membrane domain"/>
    <property type="match status" value="1"/>
</dbReference>
<dbReference type="Gene3D" id="3.10.580.10">
    <property type="entry name" value="CBS-domain"/>
    <property type="match status" value="1"/>
</dbReference>
<dbReference type="InterPro" id="IPR000644">
    <property type="entry name" value="CBS_dom"/>
</dbReference>
<dbReference type="SMART" id="SM00116">
    <property type="entry name" value="CBS"/>
    <property type="match status" value="2"/>
</dbReference>
<dbReference type="GO" id="GO:0005886">
    <property type="term" value="C:plasma membrane"/>
    <property type="evidence" value="ECO:0007669"/>
    <property type="project" value="UniProtKB-SubCell"/>
</dbReference>
<dbReference type="GO" id="GO:0046872">
    <property type="term" value="F:metal ion binding"/>
    <property type="evidence" value="ECO:0007669"/>
    <property type="project" value="UniProtKB-KW"/>
</dbReference>
<keyword evidence="5 9" id="KW-0460">Magnesium</keyword>
<evidence type="ECO:0000256" key="2">
    <source>
        <dbReference type="ARBA" id="ARBA00009749"/>
    </source>
</evidence>
<dbReference type="GO" id="GO:0015095">
    <property type="term" value="F:magnesium ion transmembrane transporter activity"/>
    <property type="evidence" value="ECO:0007669"/>
    <property type="project" value="UniProtKB-UniRule"/>
</dbReference>
<evidence type="ECO:0000256" key="7">
    <source>
        <dbReference type="ARBA" id="ARBA00023136"/>
    </source>
</evidence>
<evidence type="ECO:0000256" key="1">
    <source>
        <dbReference type="ARBA" id="ARBA00004141"/>
    </source>
</evidence>
<evidence type="ECO:0000256" key="5">
    <source>
        <dbReference type="ARBA" id="ARBA00022842"/>
    </source>
</evidence>
<evidence type="ECO:0000256" key="9">
    <source>
        <dbReference type="RuleBase" id="RU362011"/>
    </source>
</evidence>
<gene>
    <name evidence="11" type="ORF">AV541_05465</name>
</gene>
<dbReference type="SMART" id="SM00924">
    <property type="entry name" value="MgtE_N"/>
    <property type="match status" value="1"/>
</dbReference>
<dbReference type="FunFam" id="3.10.580.10:FF:000025">
    <property type="entry name" value="Magnesium transporter MgtE"/>
    <property type="match status" value="1"/>
</dbReference>